<proteinExistence type="inferred from homology"/>
<keyword evidence="2 4" id="KW-0238">DNA-binding</keyword>
<evidence type="ECO:0000313" key="7">
    <source>
        <dbReference type="Proteomes" id="UP000228945"/>
    </source>
</evidence>
<feature type="domain" description="HTH marR-type" evidence="5">
    <location>
        <begin position="22"/>
        <end position="80"/>
    </location>
</feature>
<organism evidence="6 7">
    <name type="scientific">Caulobacter mirabilis</name>
    <dbReference type="NCBI Taxonomy" id="69666"/>
    <lineage>
        <taxon>Bacteria</taxon>
        <taxon>Pseudomonadati</taxon>
        <taxon>Pseudomonadota</taxon>
        <taxon>Alphaproteobacteria</taxon>
        <taxon>Caulobacterales</taxon>
        <taxon>Caulobacteraceae</taxon>
        <taxon>Caulobacter</taxon>
    </lineage>
</organism>
<accession>A0A2D2B264</accession>
<comment type="similarity">
    <text evidence="4">Belongs to the GbsR family.</text>
</comment>
<reference evidence="6 7" key="1">
    <citation type="submission" date="2017-10" db="EMBL/GenBank/DDBJ databases">
        <title>Genome sequence of Caulobacter mirabilis FWC38.</title>
        <authorList>
            <person name="Fiebig A."/>
            <person name="Crosson S."/>
        </authorList>
    </citation>
    <scope>NUCLEOTIDE SEQUENCE [LARGE SCALE GENOMIC DNA]</scope>
    <source>
        <strain evidence="6 7">FWC 38</strain>
    </source>
</reference>
<evidence type="ECO:0000256" key="1">
    <source>
        <dbReference type="ARBA" id="ARBA00023015"/>
    </source>
</evidence>
<dbReference type="AlphaFoldDB" id="A0A2D2B264"/>
<dbReference type="InterPro" id="IPR026282">
    <property type="entry name" value="MJ1563"/>
</dbReference>
<dbReference type="InterPro" id="IPR036390">
    <property type="entry name" value="WH_DNA-bd_sf"/>
</dbReference>
<dbReference type="EMBL" id="CP024201">
    <property type="protein sequence ID" value="ATQ44318.1"/>
    <property type="molecule type" value="Genomic_DNA"/>
</dbReference>
<name>A0A2D2B264_9CAUL</name>
<evidence type="ECO:0000259" key="5">
    <source>
        <dbReference type="Pfam" id="PF12802"/>
    </source>
</evidence>
<dbReference type="GO" id="GO:0003700">
    <property type="term" value="F:DNA-binding transcription factor activity"/>
    <property type="evidence" value="ECO:0007669"/>
    <property type="project" value="InterPro"/>
</dbReference>
<dbReference type="Pfam" id="PF12802">
    <property type="entry name" value="MarR_2"/>
    <property type="match status" value="1"/>
</dbReference>
<dbReference type="InterPro" id="IPR000835">
    <property type="entry name" value="HTH_MarR-typ"/>
</dbReference>
<keyword evidence="3 4" id="KW-0804">Transcription</keyword>
<dbReference type="Proteomes" id="UP000228945">
    <property type="component" value="Chromosome"/>
</dbReference>
<dbReference type="PANTHER" id="PTHR38465:SF1">
    <property type="entry name" value="HTH-TYPE TRANSCRIPTIONAL REGULATOR MJ1563-RELATED"/>
    <property type="match status" value="1"/>
</dbReference>
<dbReference type="Gene3D" id="1.10.10.10">
    <property type="entry name" value="Winged helix-like DNA-binding domain superfamily/Winged helix DNA-binding domain"/>
    <property type="match status" value="1"/>
</dbReference>
<dbReference type="PANTHER" id="PTHR38465">
    <property type="entry name" value="HTH-TYPE TRANSCRIPTIONAL REGULATOR MJ1563-RELATED"/>
    <property type="match status" value="1"/>
</dbReference>
<protein>
    <recommendedName>
        <fullName evidence="4">HTH-type transcriptional regulator</fullName>
    </recommendedName>
</protein>
<keyword evidence="1 4" id="KW-0805">Transcription regulation</keyword>
<dbReference type="RefSeq" id="WP_099623566.1">
    <property type="nucleotide sequence ID" value="NZ_CP024201.1"/>
</dbReference>
<dbReference type="KEGG" id="cmb:CSW64_18955"/>
<dbReference type="PIRSF" id="PIRSF006707">
    <property type="entry name" value="MJ1563"/>
    <property type="match status" value="1"/>
</dbReference>
<evidence type="ECO:0000256" key="3">
    <source>
        <dbReference type="ARBA" id="ARBA00023163"/>
    </source>
</evidence>
<evidence type="ECO:0000313" key="6">
    <source>
        <dbReference type="EMBL" id="ATQ44318.1"/>
    </source>
</evidence>
<gene>
    <name evidence="6" type="ORF">CSW64_18955</name>
</gene>
<evidence type="ECO:0000256" key="4">
    <source>
        <dbReference type="PIRNR" id="PIRNR006707"/>
    </source>
</evidence>
<dbReference type="SUPFAM" id="SSF46785">
    <property type="entry name" value="Winged helix' DNA-binding domain"/>
    <property type="match status" value="1"/>
</dbReference>
<dbReference type="InterPro" id="IPR052362">
    <property type="entry name" value="HTH-GbsR_regulator"/>
</dbReference>
<dbReference type="OrthoDB" id="9792628at2"/>
<dbReference type="InterPro" id="IPR036388">
    <property type="entry name" value="WH-like_DNA-bd_sf"/>
</dbReference>
<evidence type="ECO:0000256" key="2">
    <source>
        <dbReference type="ARBA" id="ARBA00023125"/>
    </source>
</evidence>
<keyword evidence="7" id="KW-1185">Reference proteome</keyword>
<sequence length="174" mass="19689">MHLTPVMQRYVLHWGEMGTRWGVNRSVAQIHALLYLAGRPMNAEEIAETLTIARSNVSNSLKELLGWSLVKLVHLPGDRRDHFDAKDDPWDMLTLIVEGRKKREIDPTLEMLRACVAEAEADGATPPEVKARLKEMAGFMGRLDRWYEQMRQVPRPVLVKLVGLGARIVGLLGK</sequence>
<dbReference type="GO" id="GO:0003677">
    <property type="term" value="F:DNA binding"/>
    <property type="evidence" value="ECO:0007669"/>
    <property type="project" value="UniProtKB-UniRule"/>
</dbReference>